<dbReference type="Gene3D" id="3.80.10.10">
    <property type="entry name" value="Ribonuclease Inhibitor"/>
    <property type="match status" value="1"/>
</dbReference>
<comment type="subcellular location">
    <subcellularLocation>
        <location evidence="1">Membrane</location>
        <topology evidence="1">Single-pass type I membrane protein</topology>
    </subcellularLocation>
</comment>
<evidence type="ECO:0000256" key="10">
    <source>
        <dbReference type="ARBA" id="ARBA00022771"/>
    </source>
</evidence>
<dbReference type="InterPro" id="IPR011545">
    <property type="entry name" value="DEAD/DEAH_box_helicase_dom"/>
</dbReference>
<dbReference type="Pfam" id="PF00270">
    <property type="entry name" value="DEAD"/>
    <property type="match status" value="1"/>
</dbReference>
<dbReference type="GO" id="GO:0016020">
    <property type="term" value="C:membrane"/>
    <property type="evidence" value="ECO:0007669"/>
    <property type="project" value="UniProtKB-SubCell"/>
</dbReference>
<proteinExistence type="inferred from homology"/>
<dbReference type="PROSITE" id="PS51192">
    <property type="entry name" value="HELICASE_ATP_BIND_1"/>
    <property type="match status" value="1"/>
</dbReference>
<dbReference type="CDD" id="cd17951">
    <property type="entry name" value="DEADc_DDX41"/>
    <property type="match status" value="1"/>
</dbReference>
<evidence type="ECO:0000256" key="4">
    <source>
        <dbReference type="ARBA" id="ARBA00022614"/>
    </source>
</evidence>
<dbReference type="GO" id="GO:0008270">
    <property type="term" value="F:zinc ion binding"/>
    <property type="evidence" value="ECO:0007669"/>
    <property type="project" value="UniProtKB-KW"/>
</dbReference>
<evidence type="ECO:0000256" key="19">
    <source>
        <dbReference type="ARBA" id="ARBA00023594"/>
    </source>
</evidence>
<dbReference type="InterPro" id="IPR001650">
    <property type="entry name" value="Helicase_C-like"/>
</dbReference>
<evidence type="ECO:0000256" key="6">
    <source>
        <dbReference type="ARBA" id="ARBA00022723"/>
    </source>
</evidence>
<dbReference type="InterPro" id="IPR025875">
    <property type="entry name" value="Leu-rich_rpt_4"/>
</dbReference>
<keyword evidence="18" id="KW-0325">Glycoprotein</keyword>
<name>A0AAU9S3J3_THLAR</name>
<reference evidence="25 26" key="1">
    <citation type="submission" date="2022-03" db="EMBL/GenBank/DDBJ databases">
        <authorList>
            <person name="Nunn A."/>
            <person name="Chopra R."/>
            <person name="Nunn A."/>
            <person name="Contreras Garrido A."/>
        </authorList>
    </citation>
    <scope>NUCLEOTIDE SEQUENCE [LARGE SCALE GENOMIC DNA]</scope>
</reference>
<dbReference type="Proteomes" id="UP000836841">
    <property type="component" value="Chromosome 3"/>
</dbReference>
<dbReference type="SUPFAM" id="SSF52540">
    <property type="entry name" value="P-loop containing nucleoside triphosphate hydrolases"/>
    <property type="match status" value="1"/>
</dbReference>
<dbReference type="PROSITE" id="PS51195">
    <property type="entry name" value="Q_MOTIF"/>
    <property type="match status" value="1"/>
</dbReference>
<dbReference type="GO" id="GO:0003723">
    <property type="term" value="F:RNA binding"/>
    <property type="evidence" value="ECO:0007669"/>
    <property type="project" value="UniProtKB-KW"/>
</dbReference>
<evidence type="ECO:0000259" key="23">
    <source>
        <dbReference type="PROSITE" id="PS51194"/>
    </source>
</evidence>
<dbReference type="EMBL" id="OU466859">
    <property type="protein sequence ID" value="CAH2053325.1"/>
    <property type="molecule type" value="Genomic_DNA"/>
</dbReference>
<feature type="short sequence motif" description="Q motif" evidence="21">
    <location>
        <begin position="138"/>
        <end position="166"/>
    </location>
</feature>
<keyword evidence="9" id="KW-0547">Nucleotide-binding</keyword>
<dbReference type="InterPro" id="IPR032675">
    <property type="entry name" value="LRR_dom_sf"/>
</dbReference>
<dbReference type="GO" id="GO:0005524">
    <property type="term" value="F:ATP binding"/>
    <property type="evidence" value="ECO:0007669"/>
    <property type="project" value="UniProtKB-KW"/>
</dbReference>
<comment type="similarity">
    <text evidence="19">Belongs to the DEAD box helicase family. DDX41 subfamily.</text>
</comment>
<keyword evidence="17" id="KW-0472">Membrane</keyword>
<dbReference type="GO" id="GO:0005737">
    <property type="term" value="C:cytoplasm"/>
    <property type="evidence" value="ECO:0007669"/>
    <property type="project" value="UniProtKB-ARBA"/>
</dbReference>
<evidence type="ECO:0000259" key="24">
    <source>
        <dbReference type="PROSITE" id="PS51195"/>
    </source>
</evidence>
<dbReference type="EC" id="3.6.4.13" evidence="3"/>
<evidence type="ECO:0000256" key="3">
    <source>
        <dbReference type="ARBA" id="ARBA00012552"/>
    </source>
</evidence>
<evidence type="ECO:0000256" key="17">
    <source>
        <dbReference type="ARBA" id="ARBA00023136"/>
    </source>
</evidence>
<dbReference type="Pfam" id="PF12819">
    <property type="entry name" value="Malectin_like"/>
    <property type="match status" value="1"/>
</dbReference>
<keyword evidence="10" id="KW-0863">Zinc-finger</keyword>
<feature type="domain" description="Helicase ATP-binding" evidence="22">
    <location>
        <begin position="169"/>
        <end position="353"/>
    </location>
</feature>
<feature type="domain" description="Helicase C-terminal" evidence="23">
    <location>
        <begin position="364"/>
        <end position="524"/>
    </location>
</feature>
<dbReference type="InterPro" id="IPR044113">
    <property type="entry name" value="DEADc_DDX41"/>
</dbReference>
<protein>
    <recommendedName>
        <fullName evidence="3">RNA helicase</fullName>
        <ecNumber evidence="3">3.6.4.13</ecNumber>
    </recommendedName>
</protein>
<comment type="catalytic activity">
    <reaction evidence="20">
        <text>ATP + H2O = ADP + phosphate + H(+)</text>
        <dbReference type="Rhea" id="RHEA:13065"/>
        <dbReference type="ChEBI" id="CHEBI:15377"/>
        <dbReference type="ChEBI" id="CHEBI:15378"/>
        <dbReference type="ChEBI" id="CHEBI:30616"/>
        <dbReference type="ChEBI" id="CHEBI:43474"/>
        <dbReference type="ChEBI" id="CHEBI:456216"/>
        <dbReference type="EC" id="3.6.4.13"/>
    </reaction>
</comment>
<dbReference type="SUPFAM" id="SSF52058">
    <property type="entry name" value="L domain-like"/>
    <property type="match status" value="1"/>
</dbReference>
<organism evidence="25 26">
    <name type="scientific">Thlaspi arvense</name>
    <name type="common">Field penny-cress</name>
    <dbReference type="NCBI Taxonomy" id="13288"/>
    <lineage>
        <taxon>Eukaryota</taxon>
        <taxon>Viridiplantae</taxon>
        <taxon>Streptophyta</taxon>
        <taxon>Embryophyta</taxon>
        <taxon>Tracheophyta</taxon>
        <taxon>Spermatophyta</taxon>
        <taxon>Magnoliopsida</taxon>
        <taxon>eudicotyledons</taxon>
        <taxon>Gunneridae</taxon>
        <taxon>Pentapetalae</taxon>
        <taxon>rosids</taxon>
        <taxon>malvids</taxon>
        <taxon>Brassicales</taxon>
        <taxon>Brassicaceae</taxon>
        <taxon>Thlaspideae</taxon>
        <taxon>Thlaspi</taxon>
    </lineage>
</organism>
<evidence type="ECO:0000313" key="25">
    <source>
        <dbReference type="EMBL" id="CAH2053325.1"/>
    </source>
</evidence>
<keyword evidence="6" id="KW-0479">Metal-binding</keyword>
<accession>A0AAU9S3J3</accession>
<evidence type="ECO:0000256" key="16">
    <source>
        <dbReference type="ARBA" id="ARBA00022989"/>
    </source>
</evidence>
<dbReference type="Pfam" id="PF00271">
    <property type="entry name" value="Helicase_C"/>
    <property type="match status" value="1"/>
</dbReference>
<evidence type="ECO:0000313" key="26">
    <source>
        <dbReference type="Proteomes" id="UP000836841"/>
    </source>
</evidence>
<evidence type="ECO:0000256" key="21">
    <source>
        <dbReference type="PROSITE-ProRule" id="PRU00552"/>
    </source>
</evidence>
<keyword evidence="11" id="KW-0378">Hydrolase</keyword>
<dbReference type="PANTHER" id="PTHR47958">
    <property type="entry name" value="ATP-DEPENDENT RNA HELICASE DBP3"/>
    <property type="match status" value="1"/>
</dbReference>
<dbReference type="InterPro" id="IPR027417">
    <property type="entry name" value="P-loop_NTPase"/>
</dbReference>
<evidence type="ECO:0000256" key="20">
    <source>
        <dbReference type="ARBA" id="ARBA00047984"/>
    </source>
</evidence>
<evidence type="ECO:0000256" key="1">
    <source>
        <dbReference type="ARBA" id="ARBA00004479"/>
    </source>
</evidence>
<dbReference type="GO" id="GO:0000398">
    <property type="term" value="P:mRNA splicing, via spliceosome"/>
    <property type="evidence" value="ECO:0007669"/>
    <property type="project" value="InterPro"/>
</dbReference>
<keyword evidence="26" id="KW-1185">Reference proteome</keyword>
<dbReference type="SMART" id="SM00490">
    <property type="entry name" value="HELICc"/>
    <property type="match status" value="1"/>
</dbReference>
<dbReference type="GO" id="GO:0003724">
    <property type="term" value="F:RNA helicase activity"/>
    <property type="evidence" value="ECO:0007669"/>
    <property type="project" value="UniProtKB-EC"/>
</dbReference>
<dbReference type="Pfam" id="PF12799">
    <property type="entry name" value="LRR_4"/>
    <property type="match status" value="1"/>
</dbReference>
<evidence type="ECO:0000256" key="5">
    <source>
        <dbReference type="ARBA" id="ARBA00022692"/>
    </source>
</evidence>
<keyword evidence="7" id="KW-0732">Signal</keyword>
<dbReference type="PROSITE" id="PS51194">
    <property type="entry name" value="HELICASE_CTER"/>
    <property type="match status" value="1"/>
</dbReference>
<dbReference type="CDD" id="cd18787">
    <property type="entry name" value="SF2_C_DEAD"/>
    <property type="match status" value="1"/>
</dbReference>
<evidence type="ECO:0000256" key="12">
    <source>
        <dbReference type="ARBA" id="ARBA00022806"/>
    </source>
</evidence>
<evidence type="ECO:0000256" key="14">
    <source>
        <dbReference type="ARBA" id="ARBA00022840"/>
    </source>
</evidence>
<evidence type="ECO:0000259" key="22">
    <source>
        <dbReference type="PROSITE" id="PS51192"/>
    </source>
</evidence>
<evidence type="ECO:0000256" key="11">
    <source>
        <dbReference type="ARBA" id="ARBA00022801"/>
    </source>
</evidence>
<feature type="domain" description="DEAD-box RNA helicase Q" evidence="24">
    <location>
        <begin position="138"/>
        <end position="166"/>
    </location>
</feature>
<dbReference type="GO" id="GO:0005634">
    <property type="term" value="C:nucleus"/>
    <property type="evidence" value="ECO:0007669"/>
    <property type="project" value="UniProtKB-ARBA"/>
</dbReference>
<dbReference type="FunFam" id="3.40.50.300:FF:000657">
    <property type="entry name" value="Probable ATP-dependent RNA helicase DDX41"/>
    <property type="match status" value="1"/>
</dbReference>
<evidence type="ECO:0000256" key="7">
    <source>
        <dbReference type="ARBA" id="ARBA00022729"/>
    </source>
</evidence>
<gene>
    <name evidence="25" type="ORF">TAV2_LOCUS8839</name>
</gene>
<keyword evidence="5" id="KW-0812">Transmembrane</keyword>
<dbReference type="InterPro" id="IPR014001">
    <property type="entry name" value="Helicase_ATP-bd"/>
</dbReference>
<dbReference type="Gene3D" id="3.40.50.300">
    <property type="entry name" value="P-loop containing nucleotide triphosphate hydrolases"/>
    <property type="match status" value="2"/>
</dbReference>
<evidence type="ECO:0000256" key="15">
    <source>
        <dbReference type="ARBA" id="ARBA00022884"/>
    </source>
</evidence>
<keyword evidence="8" id="KW-0677">Repeat</keyword>
<dbReference type="Gene3D" id="2.60.120.430">
    <property type="entry name" value="Galactose-binding lectin"/>
    <property type="match status" value="1"/>
</dbReference>
<keyword evidence="14" id="KW-0067">ATP-binding</keyword>
<evidence type="ECO:0000256" key="13">
    <source>
        <dbReference type="ARBA" id="ARBA00022833"/>
    </source>
</evidence>
<keyword evidence="13" id="KW-0862">Zinc</keyword>
<evidence type="ECO:0000256" key="2">
    <source>
        <dbReference type="ARBA" id="ARBA00009592"/>
    </source>
</evidence>
<evidence type="ECO:0000256" key="18">
    <source>
        <dbReference type="ARBA" id="ARBA00023180"/>
    </source>
</evidence>
<evidence type="ECO:0000256" key="8">
    <source>
        <dbReference type="ARBA" id="ARBA00022737"/>
    </source>
</evidence>
<dbReference type="InterPro" id="IPR024788">
    <property type="entry name" value="Malectin-like_Carb-bd_dom"/>
</dbReference>
<keyword evidence="12" id="KW-0347">Helicase</keyword>
<dbReference type="GO" id="GO:0016787">
    <property type="term" value="F:hydrolase activity"/>
    <property type="evidence" value="ECO:0007669"/>
    <property type="project" value="UniProtKB-KW"/>
</dbReference>
<dbReference type="AlphaFoldDB" id="A0AAU9S3J3"/>
<keyword evidence="15" id="KW-0694">RNA-binding</keyword>
<dbReference type="InterPro" id="IPR014014">
    <property type="entry name" value="RNA_helicase_DEAD_Q_motif"/>
</dbReference>
<comment type="similarity">
    <text evidence="2">Belongs to the RLP family.</text>
</comment>
<dbReference type="FunFam" id="3.80.10.10:FF:000041">
    <property type="entry name" value="LRR receptor-like serine/threonine-protein kinase ERECTA"/>
    <property type="match status" value="1"/>
</dbReference>
<dbReference type="SMART" id="SM00487">
    <property type="entry name" value="DEXDc"/>
    <property type="match status" value="1"/>
</dbReference>
<keyword evidence="4" id="KW-0433">Leucine-rich repeat</keyword>
<keyword evidence="16" id="KW-1133">Transmembrane helix</keyword>
<evidence type="ECO:0000256" key="9">
    <source>
        <dbReference type="ARBA" id="ARBA00022741"/>
    </source>
</evidence>
<sequence length="1136" mass="125708">MEVDDGFVPYVSVALRREMEYKKMLRVKGKVSSELQVKPAEARPSLLVQATHLRRNLPEVSATEQIISQEKEMMEQLSVKKTLMSVRELAKGITYTEPLLTGWKPPLRIRKMSSKHMDLIRKQWHIIVNGEDIPPPIKNFSDMKFPRAVLDTLREKGIVQPTPIQVQGLPVILSGRDMIGIAFTGSGKTLAFVLPMIMMALQEKTMLPIAPGEGPVALILCPSRELARQTYDVVEQFVAPLSAAGSPPLRSLLCIGGVDMRSQLEVVRRGVHIVVATPGRLKDLLAKKKMNLDACRYLTLDEADRLVDLGFEDDIREVFDHFKSQRQTLLFSATMPAKIQAFATSALVKPVTVNVGRAGAANLDVIQEVEYVKQEAKVVYLLECLQKTSPPVLIFCESKADVDDIHEYLLLKGVEAVAIHGGKDQEDREYAIYSFKAGKKDVLVATDVASKGLDFPDIQHVINYDMPAEIENYVHRIGRTGRCGKTGIATTFINKNQSETTLLDLKHLLQEAKQRIPPVLAELDDPMEEAETVAHASGVKGCAYCGGLGHRIGDCPKLEHQKSVAISNSRKDYFGSAFLSLYEIPYTSSVFSLPSSMPFTNISISSIKKNTIKRIRSFVSASSMLPFFLLLLWCSVSQALPPPRGFYLNCGSSASTKLNEINYTTDKGFIAVGNTATIKQKDLLPILSTLRYFPDKSSRKHCYNFPVAENSKYLIRTTYYYGNFDGKNSPPVFDQIVGGTKWSVVNTSEDYAKGQSSYYEIIAGVPGKKLSVCLAKNANTLSSPFISALDVQSLEDHMYNSTDLGSYKLSLVARNSFGVDGEMISYPDDQYNRLWQPFSDQKHPTVTSRSRINPSDFWNIPPTKAFVEGFTVSKEKPLKLQWPPFPLPATKYYVALYFQDDRSPSPLSWRAFGVSINGVSFVRKLNVSTNGVMVYSGQWPLSGQTQITLTPAKDSPMGAVINAGEVFQVVPLGGSTNIKDATAMEDLLESIKKPPVDWSGDPCLPLANSWTGLTCSKEKITRVISLNLTNRGLSGSLPPSINKMTALKDLWLGKNKLTGPIPDLSPMTRLETLHLEDNQFTGAIPESLAQLPNLRTLSLKNNKFQGTIPTALLQKKGLTIQASPQNMPSTNKTSQN</sequence>
<dbReference type="FunFam" id="3.40.50.300:FF:000449">
    <property type="entry name" value="Probable ATP-dependent RNA helicase DDX41"/>
    <property type="match status" value="1"/>
</dbReference>